<keyword evidence="1" id="KW-0472">Membrane</keyword>
<evidence type="ECO:0000256" key="1">
    <source>
        <dbReference type="SAM" id="Phobius"/>
    </source>
</evidence>
<evidence type="ECO:0000313" key="3">
    <source>
        <dbReference type="EMBL" id="MDP5275257.1"/>
    </source>
</evidence>
<name>A0ABT9J0Y5_9BACL</name>
<dbReference type="InterPro" id="IPR003382">
    <property type="entry name" value="Flavoprotein"/>
</dbReference>
<accession>A0ABT9J0Y5</accession>
<dbReference type="Pfam" id="PF02441">
    <property type="entry name" value="Flavoprotein"/>
    <property type="match status" value="1"/>
</dbReference>
<dbReference type="Proteomes" id="UP001231941">
    <property type="component" value="Unassembled WGS sequence"/>
</dbReference>
<organism evidence="3 4">
    <name type="scientific">Chengkuizengella axinellae</name>
    <dbReference type="NCBI Taxonomy" id="3064388"/>
    <lineage>
        <taxon>Bacteria</taxon>
        <taxon>Bacillati</taxon>
        <taxon>Bacillota</taxon>
        <taxon>Bacilli</taxon>
        <taxon>Bacillales</taxon>
        <taxon>Paenibacillaceae</taxon>
        <taxon>Chengkuizengella</taxon>
    </lineage>
</organism>
<feature type="domain" description="Flavoprotein" evidence="2">
    <location>
        <begin position="6"/>
        <end position="180"/>
    </location>
</feature>
<keyword evidence="1" id="KW-0812">Transmembrane</keyword>
<keyword evidence="1" id="KW-1133">Transmembrane helix</keyword>
<dbReference type="SUPFAM" id="SSF52507">
    <property type="entry name" value="Homo-oligomeric flavin-containing Cys decarboxylases, HFCD"/>
    <property type="match status" value="1"/>
</dbReference>
<dbReference type="PANTHER" id="PTHR14359:SF6">
    <property type="entry name" value="PHOSPHOPANTOTHENOYLCYSTEINE DECARBOXYLASE"/>
    <property type="match status" value="1"/>
</dbReference>
<feature type="transmembrane region" description="Helical" evidence="1">
    <location>
        <begin position="7"/>
        <end position="26"/>
    </location>
</feature>
<proteinExistence type="predicted"/>
<comment type="caution">
    <text evidence="3">The sequence shown here is derived from an EMBL/GenBank/DDBJ whole genome shotgun (WGS) entry which is preliminary data.</text>
</comment>
<reference evidence="3 4" key="1">
    <citation type="submission" date="2023-08" db="EMBL/GenBank/DDBJ databases">
        <authorList>
            <person name="Park J.-S."/>
        </authorList>
    </citation>
    <scope>NUCLEOTIDE SEQUENCE [LARGE SCALE GENOMIC DNA]</scope>
    <source>
        <strain evidence="3 4">2205SS18-9</strain>
    </source>
</reference>
<keyword evidence="4" id="KW-1185">Reference proteome</keyword>
<gene>
    <name evidence="3" type="ORF">Q5Y73_14160</name>
</gene>
<dbReference type="RefSeq" id="WP_305992565.1">
    <property type="nucleotide sequence ID" value="NZ_JAVAMP010000006.1"/>
</dbReference>
<dbReference type="InterPro" id="IPR036551">
    <property type="entry name" value="Flavin_trans-like"/>
</dbReference>
<evidence type="ECO:0000313" key="4">
    <source>
        <dbReference type="Proteomes" id="UP001231941"/>
    </source>
</evidence>
<dbReference type="PANTHER" id="PTHR14359">
    <property type="entry name" value="HOMO-OLIGOMERIC FLAVIN CONTAINING CYS DECARBOXYLASE FAMILY"/>
    <property type="match status" value="1"/>
</dbReference>
<evidence type="ECO:0000259" key="2">
    <source>
        <dbReference type="Pfam" id="PF02441"/>
    </source>
</evidence>
<protein>
    <submittedName>
        <fullName evidence="3">Flavoprotein</fullName>
    </submittedName>
</protein>
<dbReference type="EMBL" id="JAVAMP010000006">
    <property type="protein sequence ID" value="MDP5275257.1"/>
    <property type="molecule type" value="Genomic_DNA"/>
</dbReference>
<sequence length="181" mass="20380">MDNDLKILIGVTGTIGAINLPIYLSYIRKKINCSLDIILTKNAKKFISPLALMSTCDHVYDDLFQFQGLKVPHVNLVVNITKFLIIPCSANFLYKIGNGVGDDLLSCCVLNYDKTIYIAPNMNNTMWNKQSVQRNVNKIKKDGHVLLNVSDNGFKAANRTFEHTEAALPQPDELFERVFDL</sequence>
<dbReference type="Gene3D" id="3.40.50.1950">
    <property type="entry name" value="Flavin prenyltransferase-like"/>
    <property type="match status" value="1"/>
</dbReference>